<dbReference type="Pfam" id="PF00440">
    <property type="entry name" value="TetR_N"/>
    <property type="match status" value="1"/>
</dbReference>
<feature type="region of interest" description="Disordered" evidence="3">
    <location>
        <begin position="1"/>
        <end position="22"/>
    </location>
</feature>
<dbReference type="OrthoDB" id="5293556at2"/>
<evidence type="ECO:0000256" key="3">
    <source>
        <dbReference type="SAM" id="MobiDB-lite"/>
    </source>
</evidence>
<dbReference type="InterPro" id="IPR050109">
    <property type="entry name" value="HTH-type_TetR-like_transc_reg"/>
</dbReference>
<keyword evidence="6" id="KW-1185">Reference proteome</keyword>
<dbReference type="Gene3D" id="1.10.357.10">
    <property type="entry name" value="Tetracycline Repressor, domain 2"/>
    <property type="match status" value="1"/>
</dbReference>
<feature type="DNA-binding region" description="H-T-H motif" evidence="2">
    <location>
        <begin position="43"/>
        <end position="62"/>
    </location>
</feature>
<proteinExistence type="predicted"/>
<evidence type="ECO:0000259" key="4">
    <source>
        <dbReference type="PROSITE" id="PS50977"/>
    </source>
</evidence>
<dbReference type="Gene3D" id="1.10.10.60">
    <property type="entry name" value="Homeodomain-like"/>
    <property type="match status" value="1"/>
</dbReference>
<dbReference type="AlphaFoldDB" id="A0A4Q7YLL3"/>
<dbReference type="InterPro" id="IPR001647">
    <property type="entry name" value="HTH_TetR"/>
</dbReference>
<feature type="domain" description="HTH tetR-type" evidence="4">
    <location>
        <begin position="20"/>
        <end position="80"/>
    </location>
</feature>
<reference evidence="5 6" key="1">
    <citation type="submission" date="2019-02" db="EMBL/GenBank/DDBJ databases">
        <title>Genomic Encyclopedia of Type Strains, Phase IV (KMG-IV): sequencing the most valuable type-strain genomes for metagenomic binning, comparative biology and taxonomic classification.</title>
        <authorList>
            <person name="Goeker M."/>
        </authorList>
    </citation>
    <scope>NUCLEOTIDE SEQUENCE [LARGE SCALE GENOMIC DNA]</scope>
    <source>
        <strain evidence="5 6">DSM 105135</strain>
    </source>
</reference>
<evidence type="ECO:0000313" key="5">
    <source>
        <dbReference type="EMBL" id="RZU38178.1"/>
    </source>
</evidence>
<evidence type="ECO:0000313" key="6">
    <source>
        <dbReference type="Proteomes" id="UP000292423"/>
    </source>
</evidence>
<protein>
    <submittedName>
        <fullName evidence="5">TetR family transcriptional regulator</fullName>
    </submittedName>
</protein>
<keyword evidence="1 2" id="KW-0238">DNA-binding</keyword>
<dbReference type="PANTHER" id="PTHR30055:SF181">
    <property type="entry name" value="BLR6905 PROTEIN"/>
    <property type="match status" value="1"/>
</dbReference>
<dbReference type="Proteomes" id="UP000292423">
    <property type="component" value="Unassembled WGS sequence"/>
</dbReference>
<dbReference type="InterPro" id="IPR023772">
    <property type="entry name" value="DNA-bd_HTH_TetR-type_CS"/>
</dbReference>
<dbReference type="SUPFAM" id="SSF48498">
    <property type="entry name" value="Tetracyclin repressor-like, C-terminal domain"/>
    <property type="match status" value="1"/>
</dbReference>
<dbReference type="SUPFAM" id="SSF46689">
    <property type="entry name" value="Homeodomain-like"/>
    <property type="match status" value="1"/>
</dbReference>
<dbReference type="InterPro" id="IPR009057">
    <property type="entry name" value="Homeodomain-like_sf"/>
</dbReference>
<dbReference type="InterPro" id="IPR036271">
    <property type="entry name" value="Tet_transcr_reg_TetR-rel_C_sf"/>
</dbReference>
<dbReference type="EMBL" id="SHKX01000014">
    <property type="protein sequence ID" value="RZU38178.1"/>
    <property type="molecule type" value="Genomic_DNA"/>
</dbReference>
<dbReference type="GO" id="GO:0003700">
    <property type="term" value="F:DNA-binding transcription factor activity"/>
    <property type="evidence" value="ECO:0007669"/>
    <property type="project" value="TreeGrafter"/>
</dbReference>
<evidence type="ECO:0000256" key="1">
    <source>
        <dbReference type="ARBA" id="ARBA00023125"/>
    </source>
</evidence>
<name>A0A4Q7YLL3_9GAMM</name>
<sequence length="227" mass="25105">MTTAPPDSHAPHRPTRSDGEESRERLLQAGLRLFAHQGFSKTSTRELAEAANVNVAAISYYFGDKAGLYRAVFFEPKGPVSDDIARFADPALPLADALRGFYAGFLEPLRQGDLVRLCMKLHFREMLEPTGLWEEEIDQGIRPMHEALVAVLRRHFGLSDADEDISRLAFSLAGLAVHLHVGHELIDRLSPGLNAAPDAVDRWSERLVMYGMAMIAAEKARRAEAAS</sequence>
<dbReference type="PANTHER" id="PTHR30055">
    <property type="entry name" value="HTH-TYPE TRANSCRIPTIONAL REGULATOR RUTR"/>
    <property type="match status" value="1"/>
</dbReference>
<dbReference type="GO" id="GO:0000976">
    <property type="term" value="F:transcription cis-regulatory region binding"/>
    <property type="evidence" value="ECO:0007669"/>
    <property type="project" value="TreeGrafter"/>
</dbReference>
<dbReference type="PROSITE" id="PS01081">
    <property type="entry name" value="HTH_TETR_1"/>
    <property type="match status" value="1"/>
</dbReference>
<dbReference type="PRINTS" id="PR00455">
    <property type="entry name" value="HTHTETR"/>
</dbReference>
<dbReference type="PROSITE" id="PS50977">
    <property type="entry name" value="HTH_TETR_2"/>
    <property type="match status" value="1"/>
</dbReference>
<evidence type="ECO:0000256" key="2">
    <source>
        <dbReference type="PROSITE-ProRule" id="PRU00335"/>
    </source>
</evidence>
<comment type="caution">
    <text evidence="5">The sequence shown here is derived from an EMBL/GenBank/DDBJ whole genome shotgun (WGS) entry which is preliminary data.</text>
</comment>
<organism evidence="5 6">
    <name type="scientific">Fluviicoccus keumensis</name>
    <dbReference type="NCBI Taxonomy" id="1435465"/>
    <lineage>
        <taxon>Bacteria</taxon>
        <taxon>Pseudomonadati</taxon>
        <taxon>Pseudomonadota</taxon>
        <taxon>Gammaproteobacteria</taxon>
        <taxon>Moraxellales</taxon>
        <taxon>Moraxellaceae</taxon>
        <taxon>Fluviicoccus</taxon>
    </lineage>
</organism>
<gene>
    <name evidence="5" type="ORF">EV700_2756</name>
</gene>
<accession>A0A4Q7YLL3</accession>
<dbReference type="InterPro" id="IPR015292">
    <property type="entry name" value="Tscrpt_reg_YbiH_C"/>
</dbReference>
<dbReference type="Pfam" id="PF09209">
    <property type="entry name" value="CecR_C"/>
    <property type="match status" value="1"/>
</dbReference>
<dbReference type="RefSeq" id="WP_130414790.1">
    <property type="nucleotide sequence ID" value="NZ_SHKX01000014.1"/>
</dbReference>